<dbReference type="Pfam" id="PF06173">
    <property type="entry name" value="DUF986"/>
    <property type="match status" value="1"/>
</dbReference>
<evidence type="ECO:0000313" key="12">
    <source>
        <dbReference type="Proteomes" id="UP001196379"/>
    </source>
</evidence>
<evidence type="ECO:0000256" key="1">
    <source>
        <dbReference type="ARBA" id="ARBA00004651"/>
    </source>
</evidence>
<accession>A0A949T931</accession>
<organism evidence="10 11">
    <name type="scientific">Ursidibacter maritimus</name>
    <dbReference type="NCBI Taxonomy" id="1331689"/>
    <lineage>
        <taxon>Bacteria</taxon>
        <taxon>Pseudomonadati</taxon>
        <taxon>Pseudomonadota</taxon>
        <taxon>Gammaproteobacteria</taxon>
        <taxon>Pasteurellales</taxon>
        <taxon>Pasteurellaceae</taxon>
        <taxon>Ursidibacter</taxon>
    </lineage>
</organism>
<keyword evidence="12" id="KW-1185">Reference proteome</keyword>
<dbReference type="Proteomes" id="UP001196379">
    <property type="component" value="Unassembled WGS sequence"/>
</dbReference>
<keyword evidence="5 8" id="KW-0812">Transmembrane</keyword>
<keyword evidence="6 8" id="KW-1133">Transmembrane helix</keyword>
<dbReference type="Proteomes" id="UP000732858">
    <property type="component" value="Unassembled WGS sequence"/>
</dbReference>
<evidence type="ECO:0000256" key="6">
    <source>
        <dbReference type="ARBA" id="ARBA00022989"/>
    </source>
</evidence>
<keyword evidence="7 8" id="KW-0472">Membrane</keyword>
<comment type="similarity">
    <text evidence="2">Belongs to the UPF0266 family.</text>
</comment>
<dbReference type="EMBL" id="JABUMC010000018">
    <property type="protein sequence ID" value="MBV6547264.1"/>
    <property type="molecule type" value="Genomic_DNA"/>
</dbReference>
<dbReference type="RefSeq" id="WP_157402999.1">
    <property type="nucleotide sequence ID" value="NZ_JABULY010000001.1"/>
</dbReference>
<dbReference type="EMBL" id="JABULY010000001">
    <property type="protein sequence ID" value="MBV6530568.1"/>
    <property type="molecule type" value="Genomic_DNA"/>
</dbReference>
<dbReference type="NCBIfam" id="NF002791">
    <property type="entry name" value="PRK02913.1"/>
    <property type="match status" value="1"/>
</dbReference>
<dbReference type="GO" id="GO:0005886">
    <property type="term" value="C:plasma membrane"/>
    <property type="evidence" value="ECO:0007669"/>
    <property type="project" value="UniProtKB-SubCell"/>
</dbReference>
<sequence>MTNFILIIGLFITLSYAIYEQVIVPKRNGQTKLAIELQPQAKIDSWILIGLIGLTIAQGLQTGIQAFTLFLLGMSVILVVYSSFLRKPKLLLKDRGFFLSAFYIDYQRISQINLADKQKLVIDLTNGRRLFIPIKHSQDVIKVVNFFGGYK</sequence>
<dbReference type="AlphaFoldDB" id="A0A949T931"/>
<evidence type="ECO:0000313" key="9">
    <source>
        <dbReference type="EMBL" id="MBV6530568.1"/>
    </source>
</evidence>
<evidence type="ECO:0000256" key="3">
    <source>
        <dbReference type="ARBA" id="ARBA00019407"/>
    </source>
</evidence>
<comment type="caution">
    <text evidence="10">The sequence shown here is derived from an EMBL/GenBank/DDBJ whole genome shotgun (WGS) entry which is preliminary data.</text>
</comment>
<keyword evidence="4" id="KW-1003">Cell membrane</keyword>
<evidence type="ECO:0000256" key="4">
    <source>
        <dbReference type="ARBA" id="ARBA00022475"/>
    </source>
</evidence>
<evidence type="ECO:0000256" key="7">
    <source>
        <dbReference type="ARBA" id="ARBA00023136"/>
    </source>
</evidence>
<dbReference type="InterPro" id="IPR009328">
    <property type="entry name" value="DUF986"/>
</dbReference>
<gene>
    <name evidence="9" type="ORF">HT657_00150</name>
    <name evidence="10" type="ORF">HT672_08240</name>
</gene>
<evidence type="ECO:0000256" key="8">
    <source>
        <dbReference type="SAM" id="Phobius"/>
    </source>
</evidence>
<name>A0A949T931_9PAST</name>
<evidence type="ECO:0000313" key="10">
    <source>
        <dbReference type="EMBL" id="MBV6547264.1"/>
    </source>
</evidence>
<evidence type="ECO:0000256" key="2">
    <source>
        <dbReference type="ARBA" id="ARBA00009962"/>
    </source>
</evidence>
<comment type="subcellular location">
    <subcellularLocation>
        <location evidence="1">Cell membrane</location>
        <topology evidence="1">Multi-pass membrane protein</topology>
    </subcellularLocation>
</comment>
<reference evidence="10 12" key="1">
    <citation type="journal article" date="2021" name="Mol. Ecol.">
        <title>Polar bear-adapted Ursidibacter maritimus are remarkably conserved after generations in captivity.</title>
        <authorList>
            <person name="Espinosa-Gongora C."/>
            <person name="Hansen M.J."/>
            <person name="Bertelsen M.F."/>
            <person name="Bojesen A.M."/>
        </authorList>
    </citation>
    <scope>NUCLEOTIDE SEQUENCE</scope>
    <source>
        <strain evidence="10">Pb43105x</strain>
        <strain evidence="9 12">Pb43106</strain>
    </source>
</reference>
<evidence type="ECO:0000256" key="5">
    <source>
        <dbReference type="ARBA" id="ARBA00022692"/>
    </source>
</evidence>
<evidence type="ECO:0000313" key="11">
    <source>
        <dbReference type="Proteomes" id="UP000732858"/>
    </source>
</evidence>
<proteinExistence type="inferred from homology"/>
<feature type="transmembrane region" description="Helical" evidence="8">
    <location>
        <begin position="6"/>
        <end position="23"/>
    </location>
</feature>
<feature type="transmembrane region" description="Helical" evidence="8">
    <location>
        <begin position="66"/>
        <end position="85"/>
    </location>
</feature>
<dbReference type="OrthoDB" id="2360740at2"/>
<protein>
    <recommendedName>
        <fullName evidence="3">UPF0266 membrane protein YobD</fullName>
    </recommendedName>
</protein>
<dbReference type="GeneID" id="65548856"/>